<dbReference type="Proteomes" id="UP001589776">
    <property type="component" value="Unassembled WGS sequence"/>
</dbReference>
<dbReference type="InterPro" id="IPR011701">
    <property type="entry name" value="MFS"/>
</dbReference>
<evidence type="ECO:0000313" key="3">
    <source>
        <dbReference type="EMBL" id="MFC0213672.1"/>
    </source>
</evidence>
<dbReference type="Pfam" id="PF07690">
    <property type="entry name" value="MFS_1"/>
    <property type="match status" value="1"/>
</dbReference>
<dbReference type="PANTHER" id="PTHR23530">
    <property type="entry name" value="TRANSPORT PROTEIN-RELATED"/>
    <property type="match status" value="1"/>
</dbReference>
<feature type="transmembrane region" description="Helical" evidence="2">
    <location>
        <begin position="371"/>
        <end position="390"/>
    </location>
</feature>
<feature type="transmembrane region" description="Helical" evidence="2">
    <location>
        <begin position="138"/>
        <end position="158"/>
    </location>
</feature>
<comment type="caution">
    <text evidence="3">The sequence shown here is derived from an EMBL/GenBank/DDBJ whole genome shotgun (WGS) entry which is preliminary data.</text>
</comment>
<feature type="transmembrane region" description="Helical" evidence="2">
    <location>
        <begin position="37"/>
        <end position="58"/>
    </location>
</feature>
<dbReference type="PANTHER" id="PTHR23530:SF1">
    <property type="entry name" value="PERMEASE, MAJOR FACILITATOR SUPERFAMILY-RELATED"/>
    <property type="match status" value="1"/>
</dbReference>
<sequence length="395" mass="43363">MNVKNNVRLLYACRFFQSLIPAYVIERLFWEQRGMTIPMVVYTELIFAVTVMLLEVPTGIAADRLGRRRLLILSALMGCFEFVILVYASQFWHFAAVVVIAGIARSAASGAENALLYDTLLQHGQEARFERHLGRMQAIDLTAAVLAALCGSLLASRFELELNYWISACAAGIALCVTLLLAEPRSAVSGEAAEPAAVGWGLAWTVPLRFFRKNPGVRSVVLCGIVAGAAMSYIYEFWQLYLERLNIEIAYFGLVSAVLMLIQLPGSIFAHRLKGRIRYRTLLTGIIAVFAAGFLYAAWAKDITGLAAMMLVCFVSGLLEPLTAGYLHHRIDSSLRATADSFQSLGENAVLMLSGLGFGYMSSRYDIFGGYGWMAAVCGAWLIYMIAAGGRKIED</sequence>
<feature type="transmembrane region" description="Helical" evidence="2">
    <location>
        <begin position="164"/>
        <end position="182"/>
    </location>
</feature>
<feature type="transmembrane region" description="Helical" evidence="2">
    <location>
        <begin position="306"/>
        <end position="327"/>
    </location>
</feature>
<keyword evidence="2" id="KW-0812">Transmembrane</keyword>
<name>A0ABV6DM48_9BACL</name>
<comment type="subcellular location">
    <subcellularLocation>
        <location evidence="1">Cell membrane</location>
        <topology evidence="1">Multi-pass membrane protein</topology>
    </subcellularLocation>
</comment>
<dbReference type="Gene3D" id="1.20.1250.20">
    <property type="entry name" value="MFS general substrate transporter like domains"/>
    <property type="match status" value="1"/>
</dbReference>
<feature type="transmembrane region" description="Helical" evidence="2">
    <location>
        <begin position="70"/>
        <end position="88"/>
    </location>
</feature>
<reference evidence="3 4" key="1">
    <citation type="submission" date="2024-09" db="EMBL/GenBank/DDBJ databases">
        <authorList>
            <person name="Sun Q."/>
            <person name="Mori K."/>
        </authorList>
    </citation>
    <scope>NUCLEOTIDE SEQUENCE [LARGE SCALE GENOMIC DNA]</scope>
    <source>
        <strain evidence="3 4">CCM 7759</strain>
    </source>
</reference>
<evidence type="ECO:0000256" key="1">
    <source>
        <dbReference type="ARBA" id="ARBA00004651"/>
    </source>
</evidence>
<gene>
    <name evidence="3" type="ORF">ACFFK0_14605</name>
</gene>
<dbReference type="SUPFAM" id="SSF103473">
    <property type="entry name" value="MFS general substrate transporter"/>
    <property type="match status" value="1"/>
</dbReference>
<organism evidence="3 4">
    <name type="scientific">Paenibacillus chartarius</name>
    <dbReference type="NCBI Taxonomy" id="747481"/>
    <lineage>
        <taxon>Bacteria</taxon>
        <taxon>Bacillati</taxon>
        <taxon>Bacillota</taxon>
        <taxon>Bacilli</taxon>
        <taxon>Bacillales</taxon>
        <taxon>Paenibacillaceae</taxon>
        <taxon>Paenibacillus</taxon>
    </lineage>
</organism>
<feature type="transmembrane region" description="Helical" evidence="2">
    <location>
        <begin position="282"/>
        <end position="300"/>
    </location>
</feature>
<proteinExistence type="predicted"/>
<keyword evidence="2" id="KW-0472">Membrane</keyword>
<accession>A0ABV6DM48</accession>
<feature type="transmembrane region" description="Helical" evidence="2">
    <location>
        <begin position="250"/>
        <end position="270"/>
    </location>
</feature>
<dbReference type="InterPro" id="IPR036259">
    <property type="entry name" value="MFS_trans_sf"/>
</dbReference>
<protein>
    <submittedName>
        <fullName evidence="3">MFS transporter</fullName>
    </submittedName>
</protein>
<feature type="transmembrane region" description="Helical" evidence="2">
    <location>
        <begin position="219"/>
        <end position="238"/>
    </location>
</feature>
<dbReference type="RefSeq" id="WP_377470993.1">
    <property type="nucleotide sequence ID" value="NZ_JBHLWN010000060.1"/>
</dbReference>
<evidence type="ECO:0000313" key="4">
    <source>
        <dbReference type="Proteomes" id="UP001589776"/>
    </source>
</evidence>
<dbReference type="EMBL" id="JBHLWN010000060">
    <property type="protein sequence ID" value="MFC0213672.1"/>
    <property type="molecule type" value="Genomic_DNA"/>
</dbReference>
<keyword evidence="2" id="KW-1133">Transmembrane helix</keyword>
<keyword evidence="4" id="KW-1185">Reference proteome</keyword>
<dbReference type="InterPro" id="IPR053160">
    <property type="entry name" value="MFS_DHA3_Transporter"/>
</dbReference>
<evidence type="ECO:0000256" key="2">
    <source>
        <dbReference type="SAM" id="Phobius"/>
    </source>
</evidence>
<feature type="transmembrane region" description="Helical" evidence="2">
    <location>
        <begin position="7"/>
        <end position="25"/>
    </location>
</feature>